<dbReference type="Pfam" id="PF13505">
    <property type="entry name" value="OMP_b-brl"/>
    <property type="match status" value="1"/>
</dbReference>
<dbReference type="Gene3D" id="2.40.160.20">
    <property type="match status" value="1"/>
</dbReference>
<comment type="similarity">
    <text evidence="4">Belongs to the Omp25/RopB family.</text>
</comment>
<proteinExistence type="inferred from homology"/>
<organism evidence="7 8">
    <name type="scientific">Roseinatronobacter ekhonensis</name>
    <dbReference type="NCBI Taxonomy" id="254356"/>
    <lineage>
        <taxon>Bacteria</taxon>
        <taxon>Pseudomonadati</taxon>
        <taxon>Pseudomonadota</taxon>
        <taxon>Alphaproteobacteria</taxon>
        <taxon>Rhodobacterales</taxon>
        <taxon>Paracoccaceae</taxon>
        <taxon>Roseinatronobacter</taxon>
    </lineage>
</organism>
<evidence type="ECO:0000256" key="1">
    <source>
        <dbReference type="ARBA" id="ARBA00004370"/>
    </source>
</evidence>
<comment type="subcellular location">
    <subcellularLocation>
        <location evidence="1">Membrane</location>
    </subcellularLocation>
</comment>
<dbReference type="InterPro" id="IPR051692">
    <property type="entry name" value="OMP-like"/>
</dbReference>
<evidence type="ECO:0000313" key="7">
    <source>
        <dbReference type="EMBL" id="SUZ32328.1"/>
    </source>
</evidence>
<dbReference type="InterPro" id="IPR027385">
    <property type="entry name" value="Beta-barrel_OMP"/>
</dbReference>
<evidence type="ECO:0000256" key="3">
    <source>
        <dbReference type="ARBA" id="ARBA00023136"/>
    </source>
</evidence>
<dbReference type="RefSeq" id="WP_183073456.1">
    <property type="nucleotide sequence ID" value="NZ_UIHC01000019.1"/>
</dbReference>
<dbReference type="PANTHER" id="PTHR34001:SF3">
    <property type="entry name" value="BLL7405 PROTEIN"/>
    <property type="match status" value="1"/>
</dbReference>
<evidence type="ECO:0000256" key="5">
    <source>
        <dbReference type="SAM" id="SignalP"/>
    </source>
</evidence>
<dbReference type="InterPro" id="IPR011250">
    <property type="entry name" value="OMP/PagP_B-barrel"/>
</dbReference>
<keyword evidence="8" id="KW-1185">Reference proteome</keyword>
<evidence type="ECO:0000313" key="8">
    <source>
        <dbReference type="Proteomes" id="UP000272908"/>
    </source>
</evidence>
<dbReference type="Proteomes" id="UP000272908">
    <property type="component" value="Unassembled WGS sequence"/>
</dbReference>
<evidence type="ECO:0000259" key="6">
    <source>
        <dbReference type="Pfam" id="PF13505"/>
    </source>
</evidence>
<dbReference type="SUPFAM" id="SSF56925">
    <property type="entry name" value="OMPA-like"/>
    <property type="match status" value="1"/>
</dbReference>
<feature type="domain" description="Outer membrane protein beta-barrel" evidence="6">
    <location>
        <begin position="6"/>
        <end position="215"/>
    </location>
</feature>
<gene>
    <name evidence="7" type="ORF">ROE7235_02084</name>
</gene>
<feature type="signal peptide" evidence="5">
    <location>
        <begin position="1"/>
        <end position="19"/>
    </location>
</feature>
<accession>A0A3B0MFJ5</accession>
<dbReference type="PANTHER" id="PTHR34001">
    <property type="entry name" value="BLL7405 PROTEIN"/>
    <property type="match status" value="1"/>
</dbReference>
<reference evidence="8" key="1">
    <citation type="submission" date="2018-08" db="EMBL/GenBank/DDBJ databases">
        <authorList>
            <person name="Rodrigo-Torres L."/>
            <person name="Arahal R. D."/>
            <person name="Lucena T."/>
        </authorList>
    </citation>
    <scope>NUCLEOTIDE SEQUENCE [LARGE SCALE GENOMIC DNA]</scope>
    <source>
        <strain evidence="8">CECT 7235</strain>
    </source>
</reference>
<dbReference type="AlphaFoldDB" id="A0A3B0MFJ5"/>
<sequence length="221" mass="23144">MKATLVAAVIAMVGGQAFADGYKSVQTPRVTSVHDWSGAYAAVGISYSMGSYTTTGGSAYVAPDAEGVGISAILGYAMQDGAFVYGGELMGNMDRADGTAAGCGLGGGITCRSSIRNYLAARVRVGYAFNETMLFATLGYATDKQDHTIRNGGVKVGVNAQRHYGPTVGLGVAHALNEDLSVRADVEYYDFGDRTYNLTVPGATTIDTNTVSARISLMRRF</sequence>
<name>A0A3B0MFJ5_9RHOB</name>
<keyword evidence="3" id="KW-0472">Membrane</keyword>
<protein>
    <recommendedName>
        <fullName evidence="6">Outer membrane protein beta-barrel domain-containing protein</fullName>
    </recommendedName>
</protein>
<keyword evidence="2 5" id="KW-0732">Signal</keyword>
<dbReference type="EMBL" id="UIHC01000019">
    <property type="protein sequence ID" value="SUZ32328.1"/>
    <property type="molecule type" value="Genomic_DNA"/>
</dbReference>
<feature type="chain" id="PRO_5017398390" description="Outer membrane protein beta-barrel domain-containing protein" evidence="5">
    <location>
        <begin position="20"/>
        <end position="221"/>
    </location>
</feature>
<evidence type="ECO:0000256" key="2">
    <source>
        <dbReference type="ARBA" id="ARBA00022729"/>
    </source>
</evidence>
<evidence type="ECO:0000256" key="4">
    <source>
        <dbReference type="ARBA" id="ARBA00038306"/>
    </source>
</evidence>
<dbReference type="GO" id="GO:0016020">
    <property type="term" value="C:membrane"/>
    <property type="evidence" value="ECO:0007669"/>
    <property type="project" value="UniProtKB-SubCell"/>
</dbReference>